<keyword evidence="2" id="KW-1185">Reference proteome</keyword>
<evidence type="ECO:0000313" key="2">
    <source>
        <dbReference type="Proteomes" id="UP001595528"/>
    </source>
</evidence>
<accession>A0ABV7KXI8</accession>
<gene>
    <name evidence="1" type="ORF">ACFOGJ_07795</name>
</gene>
<dbReference type="Proteomes" id="UP001595528">
    <property type="component" value="Unassembled WGS sequence"/>
</dbReference>
<organism evidence="1 2">
    <name type="scientific">Marinibaculum pumilum</name>
    <dbReference type="NCBI Taxonomy" id="1766165"/>
    <lineage>
        <taxon>Bacteria</taxon>
        <taxon>Pseudomonadati</taxon>
        <taxon>Pseudomonadota</taxon>
        <taxon>Alphaproteobacteria</taxon>
        <taxon>Rhodospirillales</taxon>
        <taxon>Rhodospirillaceae</taxon>
        <taxon>Marinibaculum</taxon>
    </lineage>
</organism>
<evidence type="ECO:0000313" key="1">
    <source>
        <dbReference type="EMBL" id="MFC3227125.1"/>
    </source>
</evidence>
<protein>
    <submittedName>
        <fullName evidence="1">Glutathione S-transferase</fullName>
    </submittedName>
</protein>
<reference evidence="2" key="1">
    <citation type="journal article" date="2019" name="Int. J. Syst. Evol. Microbiol.">
        <title>The Global Catalogue of Microorganisms (GCM) 10K type strain sequencing project: providing services to taxonomists for standard genome sequencing and annotation.</title>
        <authorList>
            <consortium name="The Broad Institute Genomics Platform"/>
            <consortium name="The Broad Institute Genome Sequencing Center for Infectious Disease"/>
            <person name="Wu L."/>
            <person name="Ma J."/>
        </authorList>
    </citation>
    <scope>NUCLEOTIDE SEQUENCE [LARGE SCALE GENOMIC DNA]</scope>
    <source>
        <strain evidence="2">KCTC 42964</strain>
    </source>
</reference>
<proteinExistence type="predicted"/>
<name>A0ABV7KXI8_9PROT</name>
<dbReference type="EMBL" id="JBHRTR010000020">
    <property type="protein sequence ID" value="MFC3227125.1"/>
    <property type="molecule type" value="Genomic_DNA"/>
</dbReference>
<comment type="caution">
    <text evidence="1">The sequence shown here is derived from an EMBL/GenBank/DDBJ whole genome shotgun (WGS) entry which is preliminary data.</text>
</comment>
<sequence length="71" mass="7725">MAAAPGSPRRPLRLEDCVNETCPWSGKPVSADSLTVHDGVVVGFCNTGCRDKFDAAVRHFKAARERRRGVV</sequence>
<dbReference type="RefSeq" id="WP_379899288.1">
    <property type="nucleotide sequence ID" value="NZ_JBHRTR010000020.1"/>
</dbReference>